<accession>A0ABS5CHZ4</accession>
<comment type="caution">
    <text evidence="1">The sequence shown here is derived from an EMBL/GenBank/DDBJ whole genome shotgun (WGS) entry which is preliminary data.</text>
</comment>
<dbReference type="EMBL" id="JAGKSP010000010">
    <property type="protein sequence ID" value="MBP3965426.1"/>
    <property type="molecule type" value="Genomic_DNA"/>
</dbReference>
<gene>
    <name evidence="1" type="ORF">I8J30_22185</name>
</gene>
<dbReference type="RefSeq" id="WP_210661821.1">
    <property type="nucleotide sequence ID" value="NZ_JAGKSP010000010.1"/>
</dbReference>
<evidence type="ECO:0000313" key="2">
    <source>
        <dbReference type="Proteomes" id="UP000673394"/>
    </source>
</evidence>
<name>A0ABS5CHZ4_9BACL</name>
<evidence type="ECO:0000313" key="1">
    <source>
        <dbReference type="EMBL" id="MBP3965426.1"/>
    </source>
</evidence>
<proteinExistence type="predicted"/>
<sequence>MKRIMQFIILISGLAVLLAACGGKSETPLTFIDKVGSTDLSAEKSGDDVKFGITEKELVTALGKPQRTLNNGRTFLFMYEEYQYTSLENVVLAYSLGPKVATAKGVKLGDTRENAQKLYGESYYTRGNAIGYIDKENRLALEFELKDDRIAAISVSALAMYE</sequence>
<evidence type="ECO:0008006" key="3">
    <source>
        <dbReference type="Google" id="ProtNLM"/>
    </source>
</evidence>
<dbReference type="Proteomes" id="UP000673394">
    <property type="component" value="Unassembled WGS sequence"/>
</dbReference>
<protein>
    <recommendedName>
        <fullName evidence="3">Lipoprotein SmpA/OmlA domain-containing protein</fullName>
    </recommendedName>
</protein>
<organism evidence="1 2">
    <name type="scientific">Paenibacillus lignilyticus</name>
    <dbReference type="NCBI Taxonomy" id="1172615"/>
    <lineage>
        <taxon>Bacteria</taxon>
        <taxon>Bacillati</taxon>
        <taxon>Bacillota</taxon>
        <taxon>Bacilli</taxon>
        <taxon>Bacillales</taxon>
        <taxon>Paenibacillaceae</taxon>
        <taxon>Paenibacillus</taxon>
    </lineage>
</organism>
<dbReference type="PROSITE" id="PS51257">
    <property type="entry name" value="PROKAR_LIPOPROTEIN"/>
    <property type="match status" value="1"/>
</dbReference>
<keyword evidence="2" id="KW-1185">Reference proteome</keyword>
<reference evidence="1 2" key="1">
    <citation type="submission" date="2021-04" db="EMBL/GenBank/DDBJ databases">
        <title>Paenibacillus sp. DLE-14 whole genome sequence.</title>
        <authorList>
            <person name="Ham Y.J."/>
        </authorList>
    </citation>
    <scope>NUCLEOTIDE SEQUENCE [LARGE SCALE GENOMIC DNA]</scope>
    <source>
        <strain evidence="1 2">DLE-14</strain>
    </source>
</reference>